<evidence type="ECO:0000256" key="2">
    <source>
        <dbReference type="ARBA" id="ARBA00023002"/>
    </source>
</evidence>
<accession>A0A2G8SGR3</accession>
<proteinExistence type="predicted"/>
<dbReference type="SUPFAM" id="SSF51735">
    <property type="entry name" value="NAD(P)-binding Rossmann-fold domains"/>
    <property type="match status" value="1"/>
</dbReference>
<keyword evidence="1" id="KW-0521">NADP</keyword>
<evidence type="ECO:0000256" key="1">
    <source>
        <dbReference type="ARBA" id="ARBA00022857"/>
    </source>
</evidence>
<sequence length="330" mass="35845">MASQKPLVLVLGATGATGKVIANALLESGNFRVAAVVRPSSLSKPAVADLRARGAEIRTGDLNDGLESLKQTLAGADILVSAVIAWAISQQRDLILAAKEVGVQRVVPCDFGTPGATGVRALFDEKLAIREYIKELGVPHTFIDVGWWMQLYLPLPVRSKVPQAVKEMTWGVCGDGAARNLVTHLEHIGTYVARILADPRTLGHAVIIWEDEVRQGDAHALAQRVSGEGDALRAGRIAMTKDTFINAAAEAKALLAQDPVANASAHMMRSWNEYQISMLVLEENTLENAKRLGYLDVRELYPDIAPQSLEEFAKEFYALEDPGVVFSRRD</sequence>
<evidence type="ECO:0000259" key="3">
    <source>
        <dbReference type="Pfam" id="PF05368"/>
    </source>
</evidence>
<dbReference type="PANTHER" id="PTHR47706:SF9">
    <property type="entry name" value="NMRA-LIKE DOMAIN-CONTAINING PROTEIN-RELATED"/>
    <property type="match status" value="1"/>
</dbReference>
<gene>
    <name evidence="4" type="ORF">GSI_05082</name>
</gene>
<keyword evidence="5" id="KW-1185">Reference proteome</keyword>
<dbReference type="STRING" id="1077348.A0A2G8SGR3"/>
<evidence type="ECO:0000313" key="5">
    <source>
        <dbReference type="Proteomes" id="UP000230002"/>
    </source>
</evidence>
<dbReference type="PANTHER" id="PTHR47706">
    <property type="entry name" value="NMRA-LIKE FAMILY PROTEIN"/>
    <property type="match status" value="1"/>
</dbReference>
<dbReference type="GO" id="GO:0016491">
    <property type="term" value="F:oxidoreductase activity"/>
    <property type="evidence" value="ECO:0007669"/>
    <property type="project" value="UniProtKB-KW"/>
</dbReference>
<organism evidence="4 5">
    <name type="scientific">Ganoderma sinense ZZ0214-1</name>
    <dbReference type="NCBI Taxonomy" id="1077348"/>
    <lineage>
        <taxon>Eukaryota</taxon>
        <taxon>Fungi</taxon>
        <taxon>Dikarya</taxon>
        <taxon>Basidiomycota</taxon>
        <taxon>Agaricomycotina</taxon>
        <taxon>Agaricomycetes</taxon>
        <taxon>Polyporales</taxon>
        <taxon>Polyporaceae</taxon>
        <taxon>Ganoderma</taxon>
    </lineage>
</organism>
<dbReference type="InterPro" id="IPR008030">
    <property type="entry name" value="NmrA-like"/>
</dbReference>
<keyword evidence="2" id="KW-0560">Oxidoreductase</keyword>
<protein>
    <recommendedName>
        <fullName evidence="3">NmrA-like domain-containing protein</fullName>
    </recommendedName>
</protein>
<reference evidence="4 5" key="1">
    <citation type="journal article" date="2015" name="Sci. Rep.">
        <title>Chromosome-level genome map provides insights into diverse defense mechanisms in the medicinal fungus Ganoderma sinense.</title>
        <authorList>
            <person name="Zhu Y."/>
            <person name="Xu J."/>
            <person name="Sun C."/>
            <person name="Zhou S."/>
            <person name="Xu H."/>
            <person name="Nelson D.R."/>
            <person name="Qian J."/>
            <person name="Song J."/>
            <person name="Luo H."/>
            <person name="Xiang L."/>
            <person name="Li Y."/>
            <person name="Xu Z."/>
            <person name="Ji A."/>
            <person name="Wang L."/>
            <person name="Lu S."/>
            <person name="Hayward A."/>
            <person name="Sun W."/>
            <person name="Li X."/>
            <person name="Schwartz D.C."/>
            <person name="Wang Y."/>
            <person name="Chen S."/>
        </authorList>
    </citation>
    <scope>NUCLEOTIDE SEQUENCE [LARGE SCALE GENOMIC DNA]</scope>
    <source>
        <strain evidence="4 5">ZZ0214-1</strain>
    </source>
</reference>
<feature type="domain" description="NmrA-like" evidence="3">
    <location>
        <begin position="5"/>
        <end position="208"/>
    </location>
</feature>
<name>A0A2G8SGR3_9APHY</name>
<dbReference type="AlphaFoldDB" id="A0A2G8SGR3"/>
<dbReference type="Proteomes" id="UP000230002">
    <property type="component" value="Unassembled WGS sequence"/>
</dbReference>
<dbReference type="EMBL" id="AYKW01000009">
    <property type="protein sequence ID" value="PIL32964.1"/>
    <property type="molecule type" value="Genomic_DNA"/>
</dbReference>
<dbReference type="Gene3D" id="3.40.50.720">
    <property type="entry name" value="NAD(P)-binding Rossmann-like Domain"/>
    <property type="match status" value="1"/>
</dbReference>
<dbReference type="InterPro" id="IPR051609">
    <property type="entry name" value="NmrA/Isoflavone_reductase-like"/>
</dbReference>
<dbReference type="OrthoDB" id="2798875at2759"/>
<evidence type="ECO:0000313" key="4">
    <source>
        <dbReference type="EMBL" id="PIL32964.1"/>
    </source>
</evidence>
<dbReference type="Gene3D" id="3.90.25.10">
    <property type="entry name" value="UDP-galactose 4-epimerase, domain 1"/>
    <property type="match status" value="1"/>
</dbReference>
<dbReference type="Pfam" id="PF05368">
    <property type="entry name" value="NmrA"/>
    <property type="match status" value="1"/>
</dbReference>
<comment type="caution">
    <text evidence="4">The sequence shown here is derived from an EMBL/GenBank/DDBJ whole genome shotgun (WGS) entry which is preliminary data.</text>
</comment>
<dbReference type="InterPro" id="IPR036291">
    <property type="entry name" value="NAD(P)-bd_dom_sf"/>
</dbReference>